<evidence type="ECO:0000256" key="2">
    <source>
        <dbReference type="ARBA" id="ARBA00022448"/>
    </source>
</evidence>
<evidence type="ECO:0000313" key="14">
    <source>
        <dbReference type="EMBL" id="TCI07185.1"/>
    </source>
</evidence>
<comment type="caution">
    <text evidence="14">The sequence shown here is derived from an EMBL/GenBank/DDBJ whole genome shotgun (WGS) entry which is preliminary data.</text>
</comment>
<dbReference type="Gene3D" id="2.40.170.20">
    <property type="entry name" value="TonB-dependent receptor, beta-barrel domain"/>
    <property type="match status" value="1"/>
</dbReference>
<keyword evidence="5 9" id="KW-0798">TonB box</keyword>
<evidence type="ECO:0000313" key="15">
    <source>
        <dbReference type="Proteomes" id="UP000291822"/>
    </source>
</evidence>
<feature type="domain" description="TonB-dependent receptor-like beta-barrel" evidence="12">
    <location>
        <begin position="385"/>
        <end position="928"/>
    </location>
</feature>
<feature type="signal peptide" evidence="11">
    <location>
        <begin position="1"/>
        <end position="29"/>
    </location>
</feature>
<keyword evidence="15" id="KW-1185">Reference proteome</keyword>
<dbReference type="Pfam" id="PF07715">
    <property type="entry name" value="Plug"/>
    <property type="match status" value="1"/>
</dbReference>
<evidence type="ECO:0000256" key="9">
    <source>
        <dbReference type="RuleBase" id="RU003357"/>
    </source>
</evidence>
<dbReference type="PANTHER" id="PTHR47234:SF2">
    <property type="entry name" value="TONB-DEPENDENT RECEPTOR"/>
    <property type="match status" value="1"/>
</dbReference>
<reference evidence="14 15" key="1">
    <citation type="submission" date="2019-02" db="EMBL/GenBank/DDBJ databases">
        <title>Dyella amyloliquefaciens sp. nov., isolated from forest soil.</title>
        <authorList>
            <person name="Gao Z.-H."/>
            <person name="Qiu L.-H."/>
        </authorList>
    </citation>
    <scope>NUCLEOTIDE SEQUENCE [LARGE SCALE GENOMIC DNA]</scope>
    <source>
        <strain evidence="14 15">KACC 12747</strain>
    </source>
</reference>
<feature type="region of interest" description="Disordered" evidence="10">
    <location>
        <begin position="106"/>
        <end position="130"/>
    </location>
</feature>
<accession>A0A4R0YLI9</accession>
<evidence type="ECO:0000259" key="12">
    <source>
        <dbReference type="Pfam" id="PF00593"/>
    </source>
</evidence>
<keyword evidence="2 8" id="KW-0813">Transport</keyword>
<dbReference type="EMBL" id="SJTG01000005">
    <property type="protein sequence ID" value="TCI07185.1"/>
    <property type="molecule type" value="Genomic_DNA"/>
</dbReference>
<protein>
    <submittedName>
        <fullName evidence="14">TonB-dependent receptor</fullName>
    </submittedName>
</protein>
<dbReference type="InterPro" id="IPR039426">
    <property type="entry name" value="TonB-dep_rcpt-like"/>
</dbReference>
<organism evidence="14 15">
    <name type="scientific">Dyella soli</name>
    <dbReference type="NCBI Taxonomy" id="522319"/>
    <lineage>
        <taxon>Bacteria</taxon>
        <taxon>Pseudomonadati</taxon>
        <taxon>Pseudomonadota</taxon>
        <taxon>Gammaproteobacteria</taxon>
        <taxon>Lysobacterales</taxon>
        <taxon>Rhodanobacteraceae</taxon>
        <taxon>Dyella</taxon>
    </lineage>
</organism>
<keyword evidence="6 8" id="KW-0472">Membrane</keyword>
<feature type="compositionally biased region" description="Low complexity" evidence="10">
    <location>
        <begin position="106"/>
        <end position="116"/>
    </location>
</feature>
<dbReference type="GO" id="GO:0009279">
    <property type="term" value="C:cell outer membrane"/>
    <property type="evidence" value="ECO:0007669"/>
    <property type="project" value="UniProtKB-SubCell"/>
</dbReference>
<evidence type="ECO:0000256" key="5">
    <source>
        <dbReference type="ARBA" id="ARBA00023077"/>
    </source>
</evidence>
<keyword evidence="11" id="KW-0732">Signal</keyword>
<evidence type="ECO:0000259" key="13">
    <source>
        <dbReference type="Pfam" id="PF07715"/>
    </source>
</evidence>
<evidence type="ECO:0000256" key="1">
    <source>
        <dbReference type="ARBA" id="ARBA00004571"/>
    </source>
</evidence>
<feature type="domain" description="TonB-dependent receptor plug" evidence="13">
    <location>
        <begin position="74"/>
        <end position="189"/>
    </location>
</feature>
<keyword evidence="3 8" id="KW-1134">Transmembrane beta strand</keyword>
<comment type="similarity">
    <text evidence="8 9">Belongs to the TonB-dependent receptor family.</text>
</comment>
<evidence type="ECO:0000256" key="6">
    <source>
        <dbReference type="ARBA" id="ARBA00023136"/>
    </source>
</evidence>
<evidence type="ECO:0000256" key="3">
    <source>
        <dbReference type="ARBA" id="ARBA00022452"/>
    </source>
</evidence>
<keyword evidence="7 8" id="KW-0998">Cell outer membrane</keyword>
<dbReference type="InterPro" id="IPR036942">
    <property type="entry name" value="Beta-barrel_TonB_sf"/>
</dbReference>
<dbReference type="PROSITE" id="PS52016">
    <property type="entry name" value="TONB_DEPENDENT_REC_3"/>
    <property type="match status" value="1"/>
</dbReference>
<feature type="region of interest" description="Disordered" evidence="10">
    <location>
        <begin position="28"/>
        <end position="53"/>
    </location>
</feature>
<dbReference type="SUPFAM" id="SSF56935">
    <property type="entry name" value="Porins"/>
    <property type="match status" value="1"/>
</dbReference>
<sequence>MQSNYNRLSIAVRLALSVGIVSTAAVAQAQDASGKDSSSTSGPQATTDQAKPANAKTLTAVSVTGSLIRRVDAETASPVVTLDRSAITNNGSPTLGNVLQALPSISGNATNTQNNSNGGGGASPTLEGGDGAARVSLRGLGTNRTLVLVDGQRLANADINMIPQNMVERVDVLAEGASTVYGSDAIGGVVNFILRKDYQGAELSLNDGISSHGDAQRHGGQFTVGASGDKGNVVAGVDYNKYSPVLATRRSFSSHQLYLSSGVVTAAGSGTIPTGRLLVPVSQSPGCAPRAGTTNTYVTLANGSGNALSNYRCYGGAGDTFNYNAYNYIQTGQERTNFFVVGNYKFNDHVTFFGDAFYNHTHSSGQDAPAPTNVNDGWHVLASNPNNPFGVTFSSGALVDPNAPNAPSGYAFGTRLTGLGTRLHTFTTDNQQVNAGLRGDFGQSTWIWDASVDYGHSRRVQTNFNEVNVPAFQAAIDAGANIFNQADPAVTARLKNGVDAPMYTMTNTMKQGQFNASGEVWDLPGGPMQVSTGGLYRKTSMDYNVTSDAILDPATGTCTVLAEACGSPGGGSINVKELYAETLLPLISEHPWAYALNLDLGVRHSDYNTSGSTTNWKGAIEWRPISDLLVRGTISGVFRAPNLDELYDGRTVAGPVLTDPCVGLTAAELAQHTAACQFVPPQWGGNPLGQVTAYYSGAAAIGSTLKPEKGNSVDIGFVYSPSWMTGLSSSLDFWHINLNDMLTPITAQTVVNACYANNNSPYCSYINRYDNTSQLAGAVNYINTPVVNLGSLSTTGVDFTMNYVVPHFDIGSVDPGNFKAGLNTTYTSTYKNDATPGQPGAKSINYAGTYTQQFGNIARWRGTVQLNWNLGNWSAQWQSRYIHHLTNLNADFTTGASAQMGSVTYHAIQAGYEWASIHTRFDVGIDNLSDKVPPLVYQNGNNYNVDTATYDTIGRYYWARVTVKF</sequence>
<dbReference type="PANTHER" id="PTHR47234">
    <property type="match status" value="1"/>
</dbReference>
<dbReference type="InterPro" id="IPR037066">
    <property type="entry name" value="Plug_dom_sf"/>
</dbReference>
<proteinExistence type="inferred from homology"/>
<dbReference type="Proteomes" id="UP000291822">
    <property type="component" value="Unassembled WGS sequence"/>
</dbReference>
<gene>
    <name evidence="14" type="ORF">EZM97_31790</name>
</gene>
<keyword evidence="4 8" id="KW-0812">Transmembrane</keyword>
<name>A0A4R0YLI9_9GAMM</name>
<evidence type="ECO:0000256" key="7">
    <source>
        <dbReference type="ARBA" id="ARBA00023237"/>
    </source>
</evidence>
<dbReference type="AlphaFoldDB" id="A0A4R0YLI9"/>
<keyword evidence="14" id="KW-0675">Receptor</keyword>
<feature type="compositionally biased region" description="Polar residues" evidence="10">
    <location>
        <begin position="35"/>
        <end position="49"/>
    </location>
</feature>
<dbReference type="Pfam" id="PF00593">
    <property type="entry name" value="TonB_dep_Rec_b-barrel"/>
    <property type="match status" value="1"/>
</dbReference>
<evidence type="ECO:0000256" key="4">
    <source>
        <dbReference type="ARBA" id="ARBA00022692"/>
    </source>
</evidence>
<feature type="chain" id="PRO_5020497416" evidence="11">
    <location>
        <begin position="30"/>
        <end position="965"/>
    </location>
</feature>
<dbReference type="Gene3D" id="2.170.130.10">
    <property type="entry name" value="TonB-dependent receptor, plug domain"/>
    <property type="match status" value="1"/>
</dbReference>
<evidence type="ECO:0000256" key="11">
    <source>
        <dbReference type="SAM" id="SignalP"/>
    </source>
</evidence>
<comment type="subcellular location">
    <subcellularLocation>
        <location evidence="1 8">Cell outer membrane</location>
        <topology evidence="1 8">Multi-pass membrane protein</topology>
    </subcellularLocation>
</comment>
<dbReference type="InterPro" id="IPR000531">
    <property type="entry name" value="Beta-barrel_TonB"/>
</dbReference>
<dbReference type="InterPro" id="IPR012910">
    <property type="entry name" value="Plug_dom"/>
</dbReference>
<evidence type="ECO:0000256" key="8">
    <source>
        <dbReference type="PROSITE-ProRule" id="PRU01360"/>
    </source>
</evidence>
<evidence type="ECO:0000256" key="10">
    <source>
        <dbReference type="SAM" id="MobiDB-lite"/>
    </source>
</evidence>